<dbReference type="GO" id="GO:0035861">
    <property type="term" value="C:site of double-strand break"/>
    <property type="evidence" value="ECO:0007669"/>
    <property type="project" value="TreeGrafter"/>
</dbReference>
<dbReference type="InterPro" id="IPR029715">
    <property type="entry name" value="FAM35A"/>
</dbReference>
<reference evidence="5 6" key="1">
    <citation type="journal article" date="2018" name="Sci. Rep.">
        <title>Comparative analysis of the Pocillopora damicornis genome highlights role of immune system in coral evolution.</title>
        <authorList>
            <person name="Cunning R."/>
            <person name="Bay R.A."/>
            <person name="Gillette P."/>
            <person name="Baker A.C."/>
            <person name="Traylor-Knowles N."/>
        </authorList>
    </citation>
    <scope>NUCLEOTIDE SEQUENCE [LARGE SCALE GENOMIC DNA]</scope>
    <source>
        <strain evidence="5">RSMAS</strain>
        <tissue evidence="5">Whole animal</tissue>
    </source>
</reference>
<evidence type="ECO:0000259" key="3">
    <source>
        <dbReference type="Pfam" id="PF21669"/>
    </source>
</evidence>
<dbReference type="InterPro" id="IPR049507">
    <property type="entry name" value="SHLD2_OB1"/>
</dbReference>
<evidence type="ECO:0000259" key="2">
    <source>
        <dbReference type="Pfam" id="PF15793"/>
    </source>
</evidence>
<dbReference type="GO" id="GO:0005634">
    <property type="term" value="C:nucleus"/>
    <property type="evidence" value="ECO:0007669"/>
    <property type="project" value="TreeGrafter"/>
</dbReference>
<gene>
    <name evidence="5" type="ORF">pdam_00004388</name>
</gene>
<dbReference type="STRING" id="46731.A0A3M6UJ72"/>
<organism evidence="5 6">
    <name type="scientific">Pocillopora damicornis</name>
    <name type="common">Cauliflower coral</name>
    <name type="synonym">Millepora damicornis</name>
    <dbReference type="NCBI Taxonomy" id="46731"/>
    <lineage>
        <taxon>Eukaryota</taxon>
        <taxon>Metazoa</taxon>
        <taxon>Cnidaria</taxon>
        <taxon>Anthozoa</taxon>
        <taxon>Hexacorallia</taxon>
        <taxon>Scleractinia</taxon>
        <taxon>Astrocoeniina</taxon>
        <taxon>Pocilloporidae</taxon>
        <taxon>Pocillopora</taxon>
    </lineage>
</organism>
<feature type="domain" description="Shieldin complex subunit 2 second OB fold" evidence="4">
    <location>
        <begin position="415"/>
        <end position="496"/>
    </location>
</feature>
<feature type="domain" description="Shieldin complex subunit 2 C-terminal" evidence="2">
    <location>
        <begin position="559"/>
        <end position="720"/>
    </location>
</feature>
<name>A0A3M6UJ72_POCDA</name>
<evidence type="ECO:0000313" key="5">
    <source>
        <dbReference type="EMBL" id="RMX53574.1"/>
    </source>
</evidence>
<proteinExistence type="predicted"/>
<dbReference type="OrthoDB" id="5963585at2759"/>
<feature type="compositionally biased region" description="Basic and acidic residues" evidence="1">
    <location>
        <begin position="118"/>
        <end position="134"/>
    </location>
</feature>
<accession>A0A3M6UJ72</accession>
<protein>
    <submittedName>
        <fullName evidence="5">Uncharacterized protein</fullName>
    </submittedName>
</protein>
<dbReference type="OMA" id="NDINSHE"/>
<comment type="caution">
    <text evidence="5">The sequence shown here is derived from an EMBL/GenBank/DDBJ whole genome shotgun (WGS) entry which is preliminary data.</text>
</comment>
<feature type="domain" description="Shieldin complex subunit 2 first OB fold" evidence="3">
    <location>
        <begin position="253"/>
        <end position="385"/>
    </location>
</feature>
<dbReference type="Pfam" id="PF22779">
    <property type="entry name" value="OB_SHLD2_2nd"/>
    <property type="match status" value="1"/>
</dbReference>
<evidence type="ECO:0000313" key="6">
    <source>
        <dbReference type="Proteomes" id="UP000275408"/>
    </source>
</evidence>
<dbReference type="GO" id="GO:0010569">
    <property type="term" value="P:regulation of double-strand break repair via homologous recombination"/>
    <property type="evidence" value="ECO:0007669"/>
    <property type="project" value="TreeGrafter"/>
</dbReference>
<dbReference type="Pfam" id="PF21669">
    <property type="entry name" value="SHLD2_OB1"/>
    <property type="match status" value="1"/>
</dbReference>
<evidence type="ECO:0000259" key="4">
    <source>
        <dbReference type="Pfam" id="PF22779"/>
    </source>
</evidence>
<dbReference type="Gene3D" id="2.40.50.140">
    <property type="entry name" value="Nucleic acid-binding proteins"/>
    <property type="match status" value="2"/>
</dbReference>
<dbReference type="InterPro" id="IPR012340">
    <property type="entry name" value="NA-bd_OB-fold"/>
</dbReference>
<dbReference type="AlphaFoldDB" id="A0A3M6UJ72"/>
<dbReference type="InterPro" id="IPR053944">
    <property type="entry name" value="SHLD2_OB2"/>
</dbReference>
<keyword evidence="6" id="KW-1185">Reference proteome</keyword>
<feature type="region of interest" description="Disordered" evidence="1">
    <location>
        <begin position="106"/>
        <end position="134"/>
    </location>
</feature>
<dbReference type="InterPro" id="IPR031589">
    <property type="entry name" value="SHLD2_C"/>
</dbReference>
<dbReference type="SUPFAM" id="SSF50249">
    <property type="entry name" value="Nucleic acid-binding proteins"/>
    <property type="match status" value="1"/>
</dbReference>
<dbReference type="Pfam" id="PF15793">
    <property type="entry name" value="SHLD2_C"/>
    <property type="match status" value="1"/>
</dbReference>
<dbReference type="PANTHER" id="PTHR14495:SF2">
    <property type="entry name" value="SHIELDIN COMPLEX SUBUNIT 2"/>
    <property type="match status" value="1"/>
</dbReference>
<dbReference type="PANTHER" id="PTHR14495">
    <property type="entry name" value="SHIELDIN COMPLEX SUBUNIT 2"/>
    <property type="match status" value="1"/>
</dbReference>
<dbReference type="Proteomes" id="UP000275408">
    <property type="component" value="Unassembled WGS sequence"/>
</dbReference>
<evidence type="ECO:0000256" key="1">
    <source>
        <dbReference type="SAM" id="MobiDB-lite"/>
    </source>
</evidence>
<sequence length="724" mass="81732">MADEIHETTSKLLIFTAPNLCFDCLQKTSIEEQKEVRVNSSNCWKQTTFSFNENSNVVCDRKVHNNGNDVELTDESDVTIEYDPLAIQESVCFYLESEFKNVENISSSSSSQPFGSDAEFHIPDDEHASSHSDALQKEFEDIRSASQKLLVDDRAERFSSSRGDIDHDSRGLKRKAEEYQNLDHIDTHQLTMEDIYTQDKYLSSSDSCSPAKREARMRSPISISCRGSLNVSFQNDINSHEQGSSPCVLMVPRVSGNLTLLRDCTEENSIVNMFFIVTQVNDIRDVQVKSGVSAGNFVALSSLVIADDSKSCFKLTLWREASRWTEKINPGDFAVATAIKIGKWRDEYVGKTTFNSGFYNLHQPRATLSKGCLNLVSQVRLNSLVTWVRSEHSYLLTGGHLKKNVEFTEITHLHNNTLVHFRGKLISVHRASSSSNTYHFGVQQLTKISTVLSDRPSEEVELFLWGRQAAWENQLREGFGQIWEFQFITAKFNSDSGRMTLHSTSRSTMYKLNPQDKNAQCIMSRFNGGVTEITKFANIRDLLESKYTGLAEFEAKISSVRFKSANEVIVVDKTESASTKLRNKLDKIVYIGCGSCSRVLPQDQNSVYGQCSHCVVTDPNYKYTVGHYYKPLTFCLSDGHMSVEVDAFNSVTTGLFGDFPAKTLWQRTVNASLCDNSYLDGFLECVGALLKGNIYKSIVACRIELDENSFVENRYFTLREIHSL</sequence>
<dbReference type="EMBL" id="RCHS01001420">
    <property type="protein sequence ID" value="RMX53574.1"/>
    <property type="molecule type" value="Genomic_DNA"/>
</dbReference>